<name>A0A8X6UWK3_TRICX</name>
<evidence type="ECO:0000313" key="1">
    <source>
        <dbReference type="EMBL" id="GFX90508.1"/>
    </source>
</evidence>
<keyword evidence="2" id="KW-1185">Reference proteome</keyword>
<organism evidence="1 2">
    <name type="scientific">Trichonephila clavipes</name>
    <name type="common">Golden silk orbweaver</name>
    <name type="synonym">Nephila clavipes</name>
    <dbReference type="NCBI Taxonomy" id="2585209"/>
    <lineage>
        <taxon>Eukaryota</taxon>
        <taxon>Metazoa</taxon>
        <taxon>Ecdysozoa</taxon>
        <taxon>Arthropoda</taxon>
        <taxon>Chelicerata</taxon>
        <taxon>Arachnida</taxon>
        <taxon>Araneae</taxon>
        <taxon>Araneomorphae</taxon>
        <taxon>Entelegynae</taxon>
        <taxon>Araneoidea</taxon>
        <taxon>Nephilidae</taxon>
        <taxon>Trichonephila</taxon>
    </lineage>
</organism>
<gene>
    <name evidence="1" type="primary">X975_05742</name>
    <name evidence="1" type="ORF">TNCV_4335121</name>
</gene>
<evidence type="ECO:0000313" key="2">
    <source>
        <dbReference type="Proteomes" id="UP000887159"/>
    </source>
</evidence>
<dbReference type="AlphaFoldDB" id="A0A8X6UWK3"/>
<protein>
    <submittedName>
        <fullName evidence="1">Uncharacterized protein</fullName>
    </submittedName>
</protein>
<dbReference type="EMBL" id="BMAU01021101">
    <property type="protein sequence ID" value="GFX90508.1"/>
    <property type="molecule type" value="Genomic_DNA"/>
</dbReference>
<proteinExistence type="predicted"/>
<reference evidence="1" key="1">
    <citation type="submission" date="2020-08" db="EMBL/GenBank/DDBJ databases">
        <title>Multicomponent nature underlies the extraordinary mechanical properties of spider dragline silk.</title>
        <authorList>
            <person name="Kono N."/>
            <person name="Nakamura H."/>
            <person name="Mori M."/>
            <person name="Yoshida Y."/>
            <person name="Ohtoshi R."/>
            <person name="Malay A.D."/>
            <person name="Moran D.A.P."/>
            <person name="Tomita M."/>
            <person name="Numata K."/>
            <person name="Arakawa K."/>
        </authorList>
    </citation>
    <scope>NUCLEOTIDE SEQUENCE</scope>
</reference>
<dbReference type="Proteomes" id="UP000887159">
    <property type="component" value="Unassembled WGS sequence"/>
</dbReference>
<sequence length="117" mass="13183">MIRKDTGAPNEGATCAWMAADEAVGCTPAFLTMWRSSHRLVRRERPEPGLRVKDISRIHWSQHLLTTQSERPNGRATRLADHPASIMPMILPLSNCNSCSYCHRKRRNGMPTSAFPL</sequence>
<accession>A0A8X6UWK3</accession>
<comment type="caution">
    <text evidence="1">The sequence shown here is derived from an EMBL/GenBank/DDBJ whole genome shotgun (WGS) entry which is preliminary data.</text>
</comment>